<organism evidence="2 3">
    <name type="scientific">Terracoccus luteus</name>
    <dbReference type="NCBI Taxonomy" id="53356"/>
    <lineage>
        <taxon>Bacteria</taxon>
        <taxon>Bacillati</taxon>
        <taxon>Actinomycetota</taxon>
        <taxon>Actinomycetes</taxon>
        <taxon>Micrococcales</taxon>
        <taxon>Intrasporangiaceae</taxon>
        <taxon>Terracoccus</taxon>
    </lineage>
</organism>
<accession>A0A839PVU7</accession>
<feature type="compositionally biased region" description="Low complexity" evidence="1">
    <location>
        <begin position="77"/>
        <end position="90"/>
    </location>
</feature>
<evidence type="ECO:0000313" key="2">
    <source>
        <dbReference type="EMBL" id="MBB2988368.1"/>
    </source>
</evidence>
<protein>
    <submittedName>
        <fullName evidence="2">Uncharacterized protein</fullName>
    </submittedName>
</protein>
<feature type="region of interest" description="Disordered" evidence="1">
    <location>
        <begin position="69"/>
        <end position="138"/>
    </location>
</feature>
<gene>
    <name evidence="2" type="ORF">FHW14_003562</name>
</gene>
<name>A0A839PVU7_9MICO</name>
<sequence length="138" mass="13194">MSAWIDTGLAPGRLAGAVVLGVVLGVADVVEVAEGVDAGPPASLDVPEASGGVAVAEATGPGAVSVVPATGSADEQAATSATASPAVTPARSERDAGRRAAKAAGTGDAGRRRITQSHPATRHPPAAGDAPPTMATVS</sequence>
<dbReference type="Proteomes" id="UP000590811">
    <property type="component" value="Unassembled WGS sequence"/>
</dbReference>
<reference evidence="2 3" key="1">
    <citation type="submission" date="2020-08" db="EMBL/GenBank/DDBJ databases">
        <title>Genomic Encyclopedia of Type Strains, Phase IV (KMG-V): Genome sequencing to study the core and pangenomes of soil and plant-associated prokaryotes.</title>
        <authorList>
            <person name="Whitman W."/>
        </authorList>
    </citation>
    <scope>NUCLEOTIDE SEQUENCE [LARGE SCALE GENOMIC DNA]</scope>
    <source>
        <strain evidence="2 3">B3ACCR2</strain>
    </source>
</reference>
<evidence type="ECO:0000313" key="3">
    <source>
        <dbReference type="Proteomes" id="UP000590811"/>
    </source>
</evidence>
<dbReference type="EMBL" id="JACHVT010000010">
    <property type="protein sequence ID" value="MBB2988368.1"/>
    <property type="molecule type" value="Genomic_DNA"/>
</dbReference>
<dbReference type="RefSeq" id="WP_253354887.1">
    <property type="nucleotide sequence ID" value="NZ_JACHVT010000010.1"/>
</dbReference>
<dbReference type="AlphaFoldDB" id="A0A839PVU7"/>
<proteinExistence type="predicted"/>
<comment type="caution">
    <text evidence="2">The sequence shown here is derived from an EMBL/GenBank/DDBJ whole genome shotgun (WGS) entry which is preliminary data.</text>
</comment>
<evidence type="ECO:0000256" key="1">
    <source>
        <dbReference type="SAM" id="MobiDB-lite"/>
    </source>
</evidence>